<proteinExistence type="inferred from homology"/>
<reference evidence="11" key="2">
    <citation type="submission" date="2022-10" db="EMBL/GenBank/DDBJ databases">
        <authorList>
            <person name="Trinh H.N."/>
        </authorList>
    </citation>
    <scope>NUCLEOTIDE SEQUENCE</scope>
    <source>
        <strain evidence="11">RN2-1</strain>
    </source>
</reference>
<dbReference type="RefSeq" id="WP_264712286.1">
    <property type="nucleotide sequence ID" value="NZ_JAPDNT010000001.1"/>
</dbReference>
<dbReference type="PANTHER" id="PTHR30614">
    <property type="entry name" value="MEMBRANE COMPONENT OF AMINO ACID ABC TRANSPORTER"/>
    <property type="match status" value="1"/>
</dbReference>
<comment type="similarity">
    <text evidence="2">Belongs to the binding-protein-dependent transport system permease family. HisMQ subfamily.</text>
</comment>
<evidence type="ECO:0000256" key="2">
    <source>
        <dbReference type="ARBA" id="ARBA00010072"/>
    </source>
</evidence>
<evidence type="ECO:0000256" key="5">
    <source>
        <dbReference type="ARBA" id="ARBA00022692"/>
    </source>
</evidence>
<evidence type="ECO:0000256" key="1">
    <source>
        <dbReference type="ARBA" id="ARBA00004429"/>
    </source>
</evidence>
<dbReference type="Gene3D" id="1.10.3720.10">
    <property type="entry name" value="MetI-like"/>
    <property type="match status" value="1"/>
</dbReference>
<keyword evidence="12" id="KW-1185">Reference proteome</keyword>
<feature type="transmembrane region" description="Helical" evidence="9">
    <location>
        <begin position="195"/>
        <end position="213"/>
    </location>
</feature>
<dbReference type="Pfam" id="PF00528">
    <property type="entry name" value="BPD_transp_1"/>
    <property type="match status" value="1"/>
</dbReference>
<evidence type="ECO:0000313" key="11">
    <source>
        <dbReference type="EMBL" id="MCW3473715.1"/>
    </source>
</evidence>
<keyword evidence="4" id="KW-1003">Cell membrane</keyword>
<sequence length="266" mass="28915">MPFDTSLFLDALFSRAFFEGALVTLALTIVSHAVGISLGLGLAVMGGARSRPTRGFVTFYVWLFRGAPVLLLLLFVWNALPQLFPIFRQAWFSPFLAAWLALSLNETAYQAEISRASLLSVDAGQRDAAAALGLSRPKAFWLVVLPQALRVALPPTVNEFITLLKTTSLASVISLQELLAVTTRASNASFRYTEFYAVALVYYLVIVSALMLVQGRVERQLGSSRQVRLAHAQWRAPPAFTPARALRAGCAGRREAGPGSAGSRGW</sequence>
<evidence type="ECO:0000256" key="6">
    <source>
        <dbReference type="ARBA" id="ARBA00022970"/>
    </source>
</evidence>
<gene>
    <name evidence="11" type="ORF">OL599_03925</name>
</gene>
<evidence type="ECO:0000256" key="3">
    <source>
        <dbReference type="ARBA" id="ARBA00022448"/>
    </source>
</evidence>
<dbReference type="InterPro" id="IPR043429">
    <property type="entry name" value="ArtM/GltK/GlnP/TcyL/YhdX-like"/>
</dbReference>
<name>A0AA41YJH8_9PROT</name>
<keyword evidence="7 9" id="KW-1133">Transmembrane helix</keyword>
<dbReference type="SUPFAM" id="SSF161098">
    <property type="entry name" value="MetI-like"/>
    <property type="match status" value="1"/>
</dbReference>
<dbReference type="InterPro" id="IPR000515">
    <property type="entry name" value="MetI-like"/>
</dbReference>
<comment type="caution">
    <text evidence="11">The sequence shown here is derived from an EMBL/GenBank/DDBJ whole genome shotgun (WGS) entry which is preliminary data.</text>
</comment>
<organism evidence="11 12">
    <name type="scientific">Limobrevibacterium gyesilva</name>
    <dbReference type="NCBI Taxonomy" id="2991712"/>
    <lineage>
        <taxon>Bacteria</taxon>
        <taxon>Pseudomonadati</taxon>
        <taxon>Pseudomonadota</taxon>
        <taxon>Alphaproteobacteria</taxon>
        <taxon>Acetobacterales</taxon>
        <taxon>Acetobacteraceae</taxon>
        <taxon>Limobrevibacterium</taxon>
    </lineage>
</organism>
<dbReference type="EMBL" id="JAPDNT010000001">
    <property type="protein sequence ID" value="MCW3473715.1"/>
    <property type="molecule type" value="Genomic_DNA"/>
</dbReference>
<dbReference type="AlphaFoldDB" id="A0AA41YJH8"/>
<keyword evidence="5 9" id="KW-0812">Transmembrane</keyword>
<evidence type="ECO:0000256" key="7">
    <source>
        <dbReference type="ARBA" id="ARBA00022989"/>
    </source>
</evidence>
<dbReference type="InterPro" id="IPR010065">
    <property type="entry name" value="AA_ABC_transptr_permease_3TM"/>
</dbReference>
<keyword evidence="6" id="KW-0029">Amino-acid transport</keyword>
<dbReference type="GO" id="GO:0043190">
    <property type="term" value="C:ATP-binding cassette (ABC) transporter complex"/>
    <property type="evidence" value="ECO:0007669"/>
    <property type="project" value="InterPro"/>
</dbReference>
<dbReference type="CDD" id="cd06261">
    <property type="entry name" value="TM_PBP2"/>
    <property type="match status" value="1"/>
</dbReference>
<dbReference type="PROSITE" id="PS50928">
    <property type="entry name" value="ABC_TM1"/>
    <property type="match status" value="1"/>
</dbReference>
<evidence type="ECO:0000256" key="4">
    <source>
        <dbReference type="ARBA" id="ARBA00022475"/>
    </source>
</evidence>
<feature type="domain" description="ABC transmembrane type-1" evidence="10">
    <location>
        <begin position="21"/>
        <end position="213"/>
    </location>
</feature>
<protein>
    <submittedName>
        <fullName evidence="11">Amino acid ABC transporter permease</fullName>
    </submittedName>
</protein>
<dbReference type="GO" id="GO:0022857">
    <property type="term" value="F:transmembrane transporter activity"/>
    <property type="evidence" value="ECO:0007669"/>
    <property type="project" value="InterPro"/>
</dbReference>
<evidence type="ECO:0000256" key="8">
    <source>
        <dbReference type="ARBA" id="ARBA00023136"/>
    </source>
</evidence>
<accession>A0AA41YJH8</accession>
<dbReference type="PANTHER" id="PTHR30614:SF0">
    <property type="entry name" value="L-CYSTINE TRANSPORT SYSTEM PERMEASE PROTEIN TCYL"/>
    <property type="match status" value="1"/>
</dbReference>
<feature type="transmembrane region" description="Helical" evidence="9">
    <location>
        <begin position="57"/>
        <end position="80"/>
    </location>
</feature>
<dbReference type="GO" id="GO:0006865">
    <property type="term" value="P:amino acid transport"/>
    <property type="evidence" value="ECO:0007669"/>
    <property type="project" value="UniProtKB-KW"/>
</dbReference>
<comment type="subcellular location">
    <subcellularLocation>
        <location evidence="1">Cell inner membrane</location>
        <topology evidence="1">Multi-pass membrane protein</topology>
    </subcellularLocation>
    <subcellularLocation>
        <location evidence="9">Cell membrane</location>
        <topology evidence="9">Multi-pass membrane protein</topology>
    </subcellularLocation>
</comment>
<evidence type="ECO:0000256" key="9">
    <source>
        <dbReference type="RuleBase" id="RU363032"/>
    </source>
</evidence>
<dbReference type="NCBIfam" id="TIGR01726">
    <property type="entry name" value="HEQRo_perm_3TM"/>
    <property type="match status" value="1"/>
</dbReference>
<keyword evidence="3 9" id="KW-0813">Transport</keyword>
<reference evidence="11" key="1">
    <citation type="submission" date="2022-09" db="EMBL/GenBank/DDBJ databases">
        <title>Rhodovastum sp. nov. RN2-1 isolated from soil in Seongnam, South Korea.</title>
        <authorList>
            <person name="Le N.T."/>
        </authorList>
    </citation>
    <scope>NUCLEOTIDE SEQUENCE</scope>
    <source>
        <strain evidence="11">RN2-1</strain>
    </source>
</reference>
<feature type="transmembrane region" description="Helical" evidence="9">
    <location>
        <begin position="20"/>
        <end position="45"/>
    </location>
</feature>
<dbReference type="InterPro" id="IPR035906">
    <property type="entry name" value="MetI-like_sf"/>
</dbReference>
<evidence type="ECO:0000259" key="10">
    <source>
        <dbReference type="PROSITE" id="PS50928"/>
    </source>
</evidence>
<evidence type="ECO:0000313" key="12">
    <source>
        <dbReference type="Proteomes" id="UP001165679"/>
    </source>
</evidence>
<keyword evidence="8 9" id="KW-0472">Membrane</keyword>
<dbReference type="Proteomes" id="UP001165679">
    <property type="component" value="Unassembled WGS sequence"/>
</dbReference>